<proteinExistence type="inferred from homology"/>
<dbReference type="FunFam" id="1.10.630.10:FF:000018">
    <property type="entry name" value="Cytochrome P450 monooxygenase"/>
    <property type="match status" value="1"/>
</dbReference>
<dbReference type="EMBL" id="RSEC01000060">
    <property type="protein sequence ID" value="RSD10775.1"/>
    <property type="molecule type" value="Genomic_DNA"/>
</dbReference>
<dbReference type="InterPro" id="IPR002397">
    <property type="entry name" value="Cyt_P450_B"/>
</dbReference>
<dbReference type="InterPro" id="IPR001128">
    <property type="entry name" value="Cyt_P450"/>
</dbReference>
<keyword evidence="5" id="KW-0560">Oxidoreductase</keyword>
<dbReference type="GO" id="GO:0005506">
    <property type="term" value="F:iron ion binding"/>
    <property type="evidence" value="ECO:0007669"/>
    <property type="project" value="InterPro"/>
</dbReference>
<dbReference type="CDD" id="cd11033">
    <property type="entry name" value="CYP142-like"/>
    <property type="match status" value="1"/>
</dbReference>
<dbReference type="RefSeq" id="WP_125314918.1">
    <property type="nucleotide sequence ID" value="NZ_RSEC01000060.1"/>
</dbReference>
<evidence type="ECO:0000256" key="1">
    <source>
        <dbReference type="ARBA" id="ARBA00004660"/>
    </source>
</evidence>
<reference evidence="9 10" key="1">
    <citation type="submission" date="2018-12" db="EMBL/GenBank/DDBJ databases">
        <title>Amycolatopsis eburnea sp. nov. actinomycete associate with arbuscular mycorrhiza fungal spore.</title>
        <authorList>
            <person name="Lumyong S."/>
            <person name="Chaiya L."/>
        </authorList>
    </citation>
    <scope>NUCLEOTIDE SEQUENCE [LARGE SCALE GENOMIC DNA]</scope>
    <source>
        <strain evidence="9 10">GLM-1</strain>
    </source>
</reference>
<gene>
    <name evidence="9" type="ORF">EIY87_38950</name>
</gene>
<evidence type="ECO:0000256" key="5">
    <source>
        <dbReference type="ARBA" id="ARBA00023002"/>
    </source>
</evidence>
<comment type="similarity">
    <text evidence="2">Belongs to the cytochrome P450 family.</text>
</comment>
<evidence type="ECO:0000256" key="7">
    <source>
        <dbReference type="ARBA" id="ARBA00023033"/>
    </source>
</evidence>
<dbReference type="GO" id="GO:0036199">
    <property type="term" value="F:cholest-4-en-3-one 26-monooxygenase activity"/>
    <property type="evidence" value="ECO:0007669"/>
    <property type="project" value="TreeGrafter"/>
</dbReference>
<keyword evidence="7" id="KW-0503">Monooxygenase</keyword>
<dbReference type="PANTHER" id="PTHR46696">
    <property type="entry name" value="P450, PUTATIVE (EUROFUNG)-RELATED"/>
    <property type="match status" value="1"/>
</dbReference>
<evidence type="ECO:0000256" key="6">
    <source>
        <dbReference type="ARBA" id="ARBA00023004"/>
    </source>
</evidence>
<dbReference type="PRINTS" id="PR00359">
    <property type="entry name" value="BP450"/>
</dbReference>
<evidence type="ECO:0000313" key="10">
    <source>
        <dbReference type="Proteomes" id="UP000267081"/>
    </source>
</evidence>
<sequence>MTTIDLSDFEGFWAKPLDYRHAAFDELRARPGLPFFEEPEFGSLPRGRGYYAVTKMDDILFASRNPGTFISGKGNATPVDMPEEFLGQSMISMDDPRHARLRRIVSRGFTNKKIKSLHGNVAQVAKEIVDEVIDRGEVDAVEDIAAKLPLRIICDMMGVPEASRQFVFDQTNKMMGVQDPEYVPEGEDAFEALFKAVQELTNLLNGLAAERAEHPTDDMISQLMTAEVNGEALTPDELAEFFILLTGAGTETTRNAITWGIHLLTKHPEQREAWLADLDGVTPTAVEEIVRWTTPVIAQRRTIAEDAEPVELSGQLLVPGDKVMMYYWAANRDPKYFTDPAGFDVRRDPNPQIGYGGPGPHFCLGAHLARLEIGVMFRELLTRIPDLHSTAEPARLTSPMINGIKRLPVAFTPGGAR</sequence>
<comment type="function">
    <text evidence="8">Involved in the coupling of aromatic side chains of the heptapeptide of vancomycin.</text>
</comment>
<evidence type="ECO:0000313" key="9">
    <source>
        <dbReference type="EMBL" id="RSD10775.1"/>
    </source>
</evidence>
<evidence type="ECO:0000256" key="8">
    <source>
        <dbReference type="ARBA" id="ARBA00055433"/>
    </source>
</evidence>
<dbReference type="PANTHER" id="PTHR46696:SF4">
    <property type="entry name" value="BIOTIN BIOSYNTHESIS CYTOCHROME P450"/>
    <property type="match status" value="1"/>
</dbReference>
<evidence type="ECO:0000256" key="4">
    <source>
        <dbReference type="ARBA" id="ARBA00022723"/>
    </source>
</evidence>
<evidence type="ECO:0000256" key="2">
    <source>
        <dbReference type="ARBA" id="ARBA00010617"/>
    </source>
</evidence>
<dbReference type="GO" id="GO:0020037">
    <property type="term" value="F:heme binding"/>
    <property type="evidence" value="ECO:0007669"/>
    <property type="project" value="InterPro"/>
</dbReference>
<comment type="caution">
    <text evidence="9">The sequence shown here is derived from an EMBL/GenBank/DDBJ whole genome shotgun (WGS) entry which is preliminary data.</text>
</comment>
<dbReference type="GO" id="GO:0006707">
    <property type="term" value="P:cholesterol catabolic process"/>
    <property type="evidence" value="ECO:0007669"/>
    <property type="project" value="TreeGrafter"/>
</dbReference>
<keyword evidence="10" id="KW-1185">Reference proteome</keyword>
<dbReference type="Pfam" id="PF00067">
    <property type="entry name" value="p450"/>
    <property type="match status" value="1"/>
</dbReference>
<organism evidence="9 10">
    <name type="scientific">Amycolatopsis eburnea</name>
    <dbReference type="NCBI Taxonomy" id="2267691"/>
    <lineage>
        <taxon>Bacteria</taxon>
        <taxon>Bacillati</taxon>
        <taxon>Actinomycetota</taxon>
        <taxon>Actinomycetes</taxon>
        <taxon>Pseudonocardiales</taxon>
        <taxon>Pseudonocardiaceae</taxon>
        <taxon>Amycolatopsis</taxon>
    </lineage>
</organism>
<evidence type="ECO:0000256" key="3">
    <source>
        <dbReference type="ARBA" id="ARBA00022617"/>
    </source>
</evidence>
<dbReference type="SUPFAM" id="SSF48264">
    <property type="entry name" value="Cytochrome P450"/>
    <property type="match status" value="1"/>
</dbReference>
<keyword evidence="4" id="KW-0479">Metal-binding</keyword>
<dbReference type="GO" id="GO:0008395">
    <property type="term" value="F:steroid hydroxylase activity"/>
    <property type="evidence" value="ECO:0007669"/>
    <property type="project" value="TreeGrafter"/>
</dbReference>
<comment type="pathway">
    <text evidence="1">Antibiotic biosynthesis; vancomycin biosynthesis.</text>
</comment>
<dbReference type="AlphaFoldDB" id="A0A427T0D5"/>
<keyword evidence="6" id="KW-0408">Iron</keyword>
<dbReference type="InterPro" id="IPR036396">
    <property type="entry name" value="Cyt_P450_sf"/>
</dbReference>
<name>A0A427T0D5_9PSEU</name>
<dbReference type="Proteomes" id="UP000267081">
    <property type="component" value="Unassembled WGS sequence"/>
</dbReference>
<protein>
    <submittedName>
        <fullName evidence="9">Cytochrome P450</fullName>
    </submittedName>
</protein>
<dbReference type="Gene3D" id="1.10.630.10">
    <property type="entry name" value="Cytochrome P450"/>
    <property type="match status" value="1"/>
</dbReference>
<keyword evidence="3" id="KW-0349">Heme</keyword>
<dbReference type="OrthoDB" id="5241086at2"/>
<accession>A0A427T0D5</accession>